<evidence type="ECO:0000313" key="4">
    <source>
        <dbReference type="Proteomes" id="UP000624244"/>
    </source>
</evidence>
<feature type="compositionally biased region" description="Polar residues" evidence="1">
    <location>
        <begin position="85"/>
        <end position="108"/>
    </location>
</feature>
<dbReference type="OMA" id="MPGKNQP"/>
<keyword evidence="2" id="KW-0812">Transmembrane</keyword>
<feature type="region of interest" description="Disordered" evidence="1">
    <location>
        <begin position="38"/>
        <end position="143"/>
    </location>
</feature>
<evidence type="ECO:0000313" key="3">
    <source>
        <dbReference type="EMBL" id="KAF5850434.1"/>
    </source>
</evidence>
<name>A0A8H5ZKF0_COCSA</name>
<keyword evidence="2" id="KW-1133">Transmembrane helix</keyword>
<evidence type="ECO:0000256" key="2">
    <source>
        <dbReference type="SAM" id="Phobius"/>
    </source>
</evidence>
<accession>A0A8H5ZKF0</accession>
<dbReference type="AlphaFoldDB" id="A0A8H5ZKF0"/>
<comment type="caution">
    <text evidence="3">The sequence shown here is derived from an EMBL/GenBank/DDBJ whole genome shotgun (WGS) entry which is preliminary data.</text>
</comment>
<organism evidence="3 4">
    <name type="scientific">Cochliobolus sativus</name>
    <name type="common">Common root rot and spot blotch fungus</name>
    <name type="synonym">Bipolaris sorokiniana</name>
    <dbReference type="NCBI Taxonomy" id="45130"/>
    <lineage>
        <taxon>Eukaryota</taxon>
        <taxon>Fungi</taxon>
        <taxon>Dikarya</taxon>
        <taxon>Ascomycota</taxon>
        <taxon>Pezizomycotina</taxon>
        <taxon>Dothideomycetes</taxon>
        <taxon>Pleosporomycetidae</taxon>
        <taxon>Pleosporales</taxon>
        <taxon>Pleosporineae</taxon>
        <taxon>Pleosporaceae</taxon>
        <taxon>Bipolaris</taxon>
    </lineage>
</organism>
<evidence type="ECO:0000256" key="1">
    <source>
        <dbReference type="SAM" id="MobiDB-lite"/>
    </source>
</evidence>
<keyword evidence="2" id="KW-0472">Membrane</keyword>
<feature type="compositionally biased region" description="Polar residues" evidence="1">
    <location>
        <begin position="53"/>
        <end position="71"/>
    </location>
</feature>
<proteinExistence type="predicted"/>
<dbReference type="EMBL" id="WNKQ01000007">
    <property type="protein sequence ID" value="KAF5850434.1"/>
    <property type="molecule type" value="Genomic_DNA"/>
</dbReference>
<feature type="transmembrane region" description="Helical" evidence="2">
    <location>
        <begin position="301"/>
        <end position="323"/>
    </location>
</feature>
<gene>
    <name evidence="3" type="ORF">GGP41_002689</name>
</gene>
<protein>
    <submittedName>
        <fullName evidence="3">Uncharacterized protein</fullName>
    </submittedName>
</protein>
<dbReference type="Proteomes" id="UP000624244">
    <property type="component" value="Unassembled WGS sequence"/>
</dbReference>
<reference evidence="3" key="1">
    <citation type="submission" date="2019-11" db="EMBL/GenBank/DDBJ databases">
        <title>Bipolaris sorokiniana Genome sequencing.</title>
        <authorList>
            <person name="Wang H."/>
        </authorList>
    </citation>
    <scope>NUCLEOTIDE SEQUENCE</scope>
</reference>
<sequence length="420" mass="44521">MAAVGGHNDMLLVLAHRHHLGMTTNTAARIKRHQRTITNKMESKRQRNANLGHGNTDSVLRRNVQSTSSPRLTDPSLVMEGVQKRSLNSRLSSAGQVDTTSTSDSGTPQAAGLVDAAALPGVNQADPGTLSRPMPGVNQADPGRMDGLMPGKNQPPPSIGDTAAAQLLEDMPVSVLCTTFTTYTTLTKTRTDPALTTSESGMGTGFSWPTPAITSISSAASSVTGFPPLPSFSTFILFSQSEEIREQVTASPKSINTPLAITASSALTAVSVPTLQPTSSVVASSATGGSGRGLTPLSRSLFVLFGVLGAITMLIALAIFFMARRNKRRQQLAERYIEENASFEEKKGGALGYGNMTHISTERTDNGPTVLTDSERNIVRRAATQDGQPEVHITAPGARLHDAINSFIAKSRRLTYKISP</sequence>